<evidence type="ECO:0000313" key="4">
    <source>
        <dbReference type="Proteomes" id="UP001157006"/>
    </source>
</evidence>
<evidence type="ECO:0000313" key="3">
    <source>
        <dbReference type="EMBL" id="CAI8619899.1"/>
    </source>
</evidence>
<dbReference type="InterPro" id="IPR053168">
    <property type="entry name" value="Glutamic_endopeptidase"/>
</dbReference>
<dbReference type="AlphaFoldDB" id="A0AAV1BEF2"/>
<dbReference type="InterPro" id="IPR004314">
    <property type="entry name" value="Neprosin"/>
</dbReference>
<feature type="chain" id="PRO_5043751564" description="Neprosin PEP catalytic domain-containing protein" evidence="1">
    <location>
        <begin position="21"/>
        <end position="388"/>
    </location>
</feature>
<dbReference type="EMBL" id="OX451741">
    <property type="protein sequence ID" value="CAI8619899.1"/>
    <property type="molecule type" value="Genomic_DNA"/>
</dbReference>
<sequence length="388" mass="43689">MDLIVFVILSLCITYCKIDARNNSLQDGGHHFIRSDSLMKIQHQLDSNFDCVDIYKQPALQNPLLKNHKIQLYPTFANNIMGSKLSYGKIVDGCSVGKVPIYNRRKIYQKNITNSSSRLQTDDFQQYSKSSPGYHSVTLDTTRNMIFHGASAGIGAYDLSLQANQYSMSSIWLENGPPMEFNSIKVGLGVHPSLYGDSQLRLTGHWTADSYKKTGCFNIVCPGFVQVNPNKEYALGSVSHPTSSIGSTSKYIGYIKIKQDQTTGHWWLIIQTTESIYAGYWPKELFTHLSKGASLIRFGGQTYAPSNMDSPPMGSGRLPREKFRNSGFMVLVKIINSEYNEFDIKPEDVKRYTDTNSDCYDLWYKGYEGSQYKQAFLYGGPGGRNCDI</sequence>
<dbReference type="Proteomes" id="UP001157006">
    <property type="component" value="Chromosome 6"/>
</dbReference>
<dbReference type="Gene3D" id="3.90.1320.10">
    <property type="entry name" value="Outer-capsid protein sigma 3, large lobe"/>
    <property type="match status" value="1"/>
</dbReference>
<name>A0AAV1BEF2_VICFA</name>
<dbReference type="Pfam" id="PF03080">
    <property type="entry name" value="Neprosin"/>
    <property type="match status" value="1"/>
</dbReference>
<keyword evidence="4" id="KW-1185">Reference proteome</keyword>
<evidence type="ECO:0000259" key="2">
    <source>
        <dbReference type="PROSITE" id="PS52045"/>
    </source>
</evidence>
<dbReference type="PANTHER" id="PTHR31589:SF233">
    <property type="entry name" value="PROTEIN, PUTATIVE (DUF239)-RELATED"/>
    <property type="match status" value="1"/>
</dbReference>
<accession>A0AAV1BEF2</accession>
<dbReference type="PANTHER" id="PTHR31589">
    <property type="entry name" value="PROTEIN, PUTATIVE (DUF239)-RELATED-RELATED"/>
    <property type="match status" value="1"/>
</dbReference>
<proteinExistence type="predicted"/>
<protein>
    <recommendedName>
        <fullName evidence="2">Neprosin PEP catalytic domain-containing protein</fullName>
    </recommendedName>
</protein>
<feature type="domain" description="Neprosin PEP catalytic" evidence="2">
    <location>
        <begin position="128"/>
        <end position="387"/>
    </location>
</feature>
<keyword evidence="1" id="KW-0732">Signal</keyword>
<reference evidence="3 4" key="1">
    <citation type="submission" date="2023-01" db="EMBL/GenBank/DDBJ databases">
        <authorList>
            <person name="Kreplak J."/>
        </authorList>
    </citation>
    <scope>NUCLEOTIDE SEQUENCE [LARGE SCALE GENOMIC DNA]</scope>
</reference>
<evidence type="ECO:0000256" key="1">
    <source>
        <dbReference type="SAM" id="SignalP"/>
    </source>
</evidence>
<feature type="signal peptide" evidence="1">
    <location>
        <begin position="1"/>
        <end position="20"/>
    </location>
</feature>
<organism evidence="3 4">
    <name type="scientific">Vicia faba</name>
    <name type="common">Broad bean</name>
    <name type="synonym">Faba vulgaris</name>
    <dbReference type="NCBI Taxonomy" id="3906"/>
    <lineage>
        <taxon>Eukaryota</taxon>
        <taxon>Viridiplantae</taxon>
        <taxon>Streptophyta</taxon>
        <taxon>Embryophyta</taxon>
        <taxon>Tracheophyta</taxon>
        <taxon>Spermatophyta</taxon>
        <taxon>Magnoliopsida</taxon>
        <taxon>eudicotyledons</taxon>
        <taxon>Gunneridae</taxon>
        <taxon>Pentapetalae</taxon>
        <taxon>rosids</taxon>
        <taxon>fabids</taxon>
        <taxon>Fabales</taxon>
        <taxon>Fabaceae</taxon>
        <taxon>Papilionoideae</taxon>
        <taxon>50 kb inversion clade</taxon>
        <taxon>NPAAA clade</taxon>
        <taxon>Hologalegina</taxon>
        <taxon>IRL clade</taxon>
        <taxon>Fabeae</taxon>
        <taxon>Vicia</taxon>
    </lineage>
</organism>
<gene>
    <name evidence="3" type="ORF">VFH_VI193320</name>
</gene>
<dbReference type="PROSITE" id="PS52045">
    <property type="entry name" value="NEPROSIN_PEP_CD"/>
    <property type="match status" value="1"/>
</dbReference>